<dbReference type="PROSITE" id="PS51736">
    <property type="entry name" value="RECOMBINASES_3"/>
    <property type="match status" value="1"/>
</dbReference>
<dbReference type="Pfam" id="PF07508">
    <property type="entry name" value="Recombinase"/>
    <property type="match status" value="1"/>
</dbReference>
<proteinExistence type="predicted"/>
<reference evidence="3" key="2">
    <citation type="journal article" date="2014" name="ISME J.">
        <title>Microbial stratification in low pH oxic and suboxic macroscopic growths along an acid mine drainage.</title>
        <authorList>
            <person name="Mendez-Garcia C."/>
            <person name="Mesa V."/>
            <person name="Sprenger R.R."/>
            <person name="Richter M."/>
            <person name="Diez M.S."/>
            <person name="Solano J."/>
            <person name="Bargiela R."/>
            <person name="Golyshina O.V."/>
            <person name="Manteca A."/>
            <person name="Ramos J.L."/>
            <person name="Gallego J.R."/>
            <person name="Llorente I."/>
            <person name="Martins Dos Santos V.A."/>
            <person name="Jensen O.N."/>
            <person name="Pelaez A.I."/>
            <person name="Sanchez J."/>
            <person name="Ferrer M."/>
        </authorList>
    </citation>
    <scope>NUCLEOTIDE SEQUENCE</scope>
</reference>
<dbReference type="PANTHER" id="PTHR30461:SF23">
    <property type="entry name" value="DNA RECOMBINASE-RELATED"/>
    <property type="match status" value="1"/>
</dbReference>
<feature type="domain" description="Recombinase" evidence="2">
    <location>
        <begin position="146"/>
        <end position="290"/>
    </location>
</feature>
<protein>
    <submittedName>
        <fullName evidence="3">Resolvase domain-containing protein</fullName>
    </submittedName>
</protein>
<evidence type="ECO:0000313" key="3">
    <source>
        <dbReference type="EMBL" id="EQD78055.1"/>
    </source>
</evidence>
<organism evidence="3">
    <name type="scientific">mine drainage metagenome</name>
    <dbReference type="NCBI Taxonomy" id="410659"/>
    <lineage>
        <taxon>unclassified sequences</taxon>
        <taxon>metagenomes</taxon>
        <taxon>ecological metagenomes</taxon>
    </lineage>
</organism>
<dbReference type="InterPro" id="IPR038109">
    <property type="entry name" value="DNA_bind_recomb_sf"/>
</dbReference>
<evidence type="ECO:0000259" key="1">
    <source>
        <dbReference type="PROSITE" id="PS51736"/>
    </source>
</evidence>
<dbReference type="AlphaFoldDB" id="T1D710"/>
<dbReference type="PROSITE" id="PS51737">
    <property type="entry name" value="RECOMBINASE_DNA_BIND"/>
    <property type="match status" value="1"/>
</dbReference>
<dbReference type="GO" id="GO:0000150">
    <property type="term" value="F:DNA strand exchange activity"/>
    <property type="evidence" value="ECO:0007669"/>
    <property type="project" value="InterPro"/>
</dbReference>
<dbReference type="InterPro" id="IPR011109">
    <property type="entry name" value="DNA_bind_recombinase_dom"/>
</dbReference>
<comment type="caution">
    <text evidence="3">The sequence shown here is derived from an EMBL/GenBank/DDBJ whole genome shotgun (WGS) entry which is preliminary data.</text>
</comment>
<dbReference type="Gene3D" id="3.90.1750.20">
    <property type="entry name" value="Putative Large Serine Recombinase, Chain B, Domain 2"/>
    <property type="match status" value="1"/>
</dbReference>
<dbReference type="SMART" id="SM00857">
    <property type="entry name" value="Resolvase"/>
    <property type="match status" value="1"/>
</dbReference>
<dbReference type="Gene3D" id="3.40.50.1390">
    <property type="entry name" value="Resolvase, N-terminal catalytic domain"/>
    <property type="match status" value="1"/>
</dbReference>
<dbReference type="InterPro" id="IPR006119">
    <property type="entry name" value="Resolv_N"/>
</dbReference>
<dbReference type="Pfam" id="PF00239">
    <property type="entry name" value="Resolvase"/>
    <property type="match status" value="1"/>
</dbReference>
<sequence length="644" mass="74652">MRLNLESQRRQYALRDRAIALGWPDDRVQVIDEDLGRSGSDSRDRTGFQRLTSEVALGHVGIIFALEASRFARNNEDWQHLLRLCGVTNTLIADGENVYDTRLRDDRILLGFKGTYSEWELDTLRDRLVEGKLNKARRGELYLGVPVGYVLTEDEVMEQNPDRSVREAILSVFSRFREIGTLLAVAKSLHDDGVKLPARQDPWGRKPPRWAPATLGMVQDILTNPFYAGTYVHGRRRTVESVTSEGEIVKRQETVPLERWPIVLPGHHTGYVSWEEFLELQQRLQTNRRGFPFPGPVREGRSLAAGILRCGPCGHRMGVRYGGAHHDLPQFVCGRRDGVGDRMACQSFGGTRLEQRLSEILLEVLAPHGMEATLLALEDWEEQRAREERRWDLEVTRAEEKEARAHRKYEEVEPGHRLVSRTLEQEWEKALVEVQEARRSRDLKKAQVPPPLTEEEKHQLRRSAERLEELWRDPETSWKDRKEIVRLLVHHIEAWVDRDTLKLTFRIHWATGRISEDHVVVRNKFSRSRKVKDSDLGIIQRMAGDCTDREIAQSLTRAGRRQPSGVLWTSRAVKYVRESHGWERTAAAEGRFLTLTGAMRALHVDQNAMYRFIREGKIKARQPFPEGRWQVERSSVERRLRRMR</sequence>
<gene>
    <name evidence="3" type="ORF">B1B_00923</name>
</gene>
<feature type="domain" description="Resolvase/invertase-type recombinase catalytic" evidence="1">
    <location>
        <begin position="1"/>
        <end position="139"/>
    </location>
</feature>
<name>T1D710_9ZZZZ</name>
<reference evidence="3" key="1">
    <citation type="submission" date="2013-08" db="EMBL/GenBank/DDBJ databases">
        <authorList>
            <person name="Mendez C."/>
            <person name="Richter M."/>
            <person name="Ferrer M."/>
            <person name="Sanchez J."/>
        </authorList>
    </citation>
    <scope>NUCLEOTIDE SEQUENCE</scope>
</reference>
<dbReference type="SUPFAM" id="SSF53041">
    <property type="entry name" value="Resolvase-like"/>
    <property type="match status" value="1"/>
</dbReference>
<dbReference type="EMBL" id="AUZY01000678">
    <property type="protein sequence ID" value="EQD78055.1"/>
    <property type="molecule type" value="Genomic_DNA"/>
</dbReference>
<accession>T1D710</accession>
<dbReference type="InterPro" id="IPR036162">
    <property type="entry name" value="Resolvase-like_N_sf"/>
</dbReference>
<dbReference type="InterPro" id="IPR050639">
    <property type="entry name" value="SSR_resolvase"/>
</dbReference>
<evidence type="ECO:0000259" key="2">
    <source>
        <dbReference type="PROSITE" id="PS51737"/>
    </source>
</evidence>
<dbReference type="GO" id="GO:0003677">
    <property type="term" value="F:DNA binding"/>
    <property type="evidence" value="ECO:0007669"/>
    <property type="project" value="InterPro"/>
</dbReference>
<dbReference type="PANTHER" id="PTHR30461">
    <property type="entry name" value="DNA-INVERTASE FROM LAMBDOID PROPHAGE"/>
    <property type="match status" value="1"/>
</dbReference>
<dbReference type="CDD" id="cd00338">
    <property type="entry name" value="Ser_Recombinase"/>
    <property type="match status" value="1"/>
</dbReference>